<dbReference type="PANTHER" id="PTHR32114:SF2">
    <property type="entry name" value="ABC TRANSPORTER ABCH.3"/>
    <property type="match status" value="1"/>
</dbReference>
<evidence type="ECO:0000313" key="3">
    <source>
        <dbReference type="EMBL" id="VVP84547.1"/>
    </source>
</evidence>
<feature type="coiled-coil region" evidence="1">
    <location>
        <begin position="445"/>
        <end position="472"/>
    </location>
</feature>
<protein>
    <recommendedName>
        <fullName evidence="2">Protein CR006 P-loop domain-containing protein</fullName>
    </recommendedName>
</protein>
<dbReference type="InterPro" id="IPR027417">
    <property type="entry name" value="P-loop_NTPase"/>
</dbReference>
<accession>A0A5E7SFW6</accession>
<dbReference type="InterPro" id="IPR026866">
    <property type="entry name" value="CR006_AAA"/>
</dbReference>
<dbReference type="Proteomes" id="UP000325565">
    <property type="component" value="Unassembled WGS sequence"/>
</dbReference>
<dbReference type="Pfam" id="PF13166">
    <property type="entry name" value="AAA_13"/>
    <property type="match status" value="1"/>
</dbReference>
<sequence>MIKRIRKLKAFGIFKDFNGDGVQEFGKLNLVYGWNGSGKSTLSTLFESLERRSNLRAGIDQSCEFTVALENGSSITEKTVAQATIPIRTFNAGFIKENIDWDNSVKSILLVAKEKIEERKRLEKLKTDQESDDANLVKSNAEAGKAGADLQKFLTDSAKRTKTSLQVIGTEDNHYLNYNRTKLEAFINGNSEAVRASSSILKDGELLELVVAAKPETKPQVGSIPNKLNADVFEAAKLRLEGLLKTTATSVVLDRLKDNPDIQQWVQQGLGIHTAHSSDSCEFCGGTLDKSRLEAINAHFSDEYKKFQTRLANAELWLDQQIIEIGDTAYEDLLYEEMRAEFSTAKSELSTRTATINRCIDHWRALLRQKIENQFRTDFDVTPVDSSACDGFRSALAAMNESIARHNRKTNDFAKETGAAKEKIELHYAATEVKAFSYFTKVAKRVAIEKEASQLQTNIAARREEIQRLEAVLSNEALGADEFNKHLHNFLGRSDLCLHFSPKLFGYEIIRGAEGKHAKNLSEGEKTAIAFVYFITKLAEADQKITNMIIAIDDPISSFDSNHLFHAYAFLRNHCENACQLFVLTHNFNFFKLIRDWFDGTNANRKKKEKPAVAFFYIVEATSEIPRTSSIKLAPSSLHDYNSEYHYIFHRLYQYSEKSGIDRDEAFLAANLARKILESFFSFKYPRHKGDMSELFRLGLTGCTITTPQTKEKIYRFINKYSHSAIIEVGEDSSENLIGESGNIIGDIFTWMKEVDKIHYEQMVETAEVTT</sequence>
<proteinExistence type="predicted"/>
<dbReference type="PANTHER" id="PTHR32114">
    <property type="entry name" value="ABC TRANSPORTER ABCH.3"/>
    <property type="match status" value="1"/>
</dbReference>
<keyword evidence="1" id="KW-0175">Coiled coil</keyword>
<feature type="domain" description="Protein CR006 P-loop" evidence="2">
    <location>
        <begin position="11"/>
        <end position="749"/>
    </location>
</feature>
<evidence type="ECO:0000259" key="2">
    <source>
        <dbReference type="Pfam" id="PF13166"/>
    </source>
</evidence>
<dbReference type="SUPFAM" id="SSF52540">
    <property type="entry name" value="P-loop containing nucleoside triphosphate hydrolases"/>
    <property type="match status" value="1"/>
</dbReference>
<gene>
    <name evidence="3" type="ORF">PS922_02142</name>
</gene>
<name>A0A5E7SFW6_PSEFL</name>
<evidence type="ECO:0000313" key="4">
    <source>
        <dbReference type="Proteomes" id="UP000325565"/>
    </source>
</evidence>
<dbReference type="RefSeq" id="WP_154863199.1">
    <property type="nucleotide sequence ID" value="NZ_CABVJB010000003.1"/>
</dbReference>
<reference evidence="3 4" key="1">
    <citation type="submission" date="2019-09" db="EMBL/GenBank/DDBJ databases">
        <authorList>
            <person name="Chandra G."/>
            <person name="Truman W A."/>
        </authorList>
    </citation>
    <scope>NUCLEOTIDE SEQUENCE [LARGE SCALE GENOMIC DNA]</scope>
    <source>
        <strain evidence="3">PS922</strain>
    </source>
</reference>
<evidence type="ECO:0000256" key="1">
    <source>
        <dbReference type="SAM" id="Coils"/>
    </source>
</evidence>
<dbReference type="Gene3D" id="3.40.50.300">
    <property type="entry name" value="P-loop containing nucleotide triphosphate hydrolases"/>
    <property type="match status" value="1"/>
</dbReference>
<organism evidence="3 4">
    <name type="scientific">Pseudomonas fluorescens</name>
    <dbReference type="NCBI Taxonomy" id="294"/>
    <lineage>
        <taxon>Bacteria</taxon>
        <taxon>Pseudomonadati</taxon>
        <taxon>Pseudomonadota</taxon>
        <taxon>Gammaproteobacteria</taxon>
        <taxon>Pseudomonadales</taxon>
        <taxon>Pseudomonadaceae</taxon>
        <taxon>Pseudomonas</taxon>
    </lineage>
</organism>
<dbReference type="AlphaFoldDB" id="A0A5E7SFW6"/>
<dbReference type="EMBL" id="CABVJB010000003">
    <property type="protein sequence ID" value="VVP84547.1"/>
    <property type="molecule type" value="Genomic_DNA"/>
</dbReference>